<reference evidence="2" key="1">
    <citation type="submission" date="2021-01" db="EMBL/GenBank/DDBJ databases">
        <title>Whole genome shotgun sequence of Rhizocola hellebori NBRC 109834.</title>
        <authorList>
            <person name="Komaki H."/>
            <person name="Tamura T."/>
        </authorList>
    </citation>
    <scope>NUCLEOTIDE SEQUENCE</scope>
    <source>
        <strain evidence="2">NBRC 109834</strain>
    </source>
</reference>
<dbReference type="EMBL" id="BONY01000031">
    <property type="protein sequence ID" value="GIH06924.1"/>
    <property type="molecule type" value="Genomic_DNA"/>
</dbReference>
<protein>
    <submittedName>
        <fullName evidence="2">Uncharacterized protein</fullName>
    </submittedName>
</protein>
<comment type="caution">
    <text evidence="2">The sequence shown here is derived from an EMBL/GenBank/DDBJ whole genome shotgun (WGS) entry which is preliminary data.</text>
</comment>
<dbReference type="RefSeq" id="WP_203910731.1">
    <property type="nucleotide sequence ID" value="NZ_BONY01000031.1"/>
</dbReference>
<organism evidence="2 3">
    <name type="scientific">Rhizocola hellebori</name>
    <dbReference type="NCBI Taxonomy" id="1392758"/>
    <lineage>
        <taxon>Bacteria</taxon>
        <taxon>Bacillati</taxon>
        <taxon>Actinomycetota</taxon>
        <taxon>Actinomycetes</taxon>
        <taxon>Micromonosporales</taxon>
        <taxon>Micromonosporaceae</taxon>
        <taxon>Rhizocola</taxon>
    </lineage>
</organism>
<proteinExistence type="predicted"/>
<dbReference type="AlphaFoldDB" id="A0A8J3VH09"/>
<evidence type="ECO:0000313" key="2">
    <source>
        <dbReference type="EMBL" id="GIH06924.1"/>
    </source>
</evidence>
<feature type="region of interest" description="Disordered" evidence="1">
    <location>
        <begin position="1"/>
        <end position="41"/>
    </location>
</feature>
<keyword evidence="3" id="KW-1185">Reference proteome</keyword>
<dbReference type="Proteomes" id="UP000612899">
    <property type="component" value="Unassembled WGS sequence"/>
</dbReference>
<accession>A0A8J3VH09</accession>
<sequence length="319" mass="34449">MPTQKRAAAKEPVAEPVTAEAPQQDLPPDDDDTPTLGVIDKRPSRCKTAGVDLTLTTISRPFDLADSGRVEAAGALMLIHQYGTRMGFFAAIDRARDLLDEDKLCLDFVSGQRKLLNALYCWPRLTEQLESSRIAAVKAKVLGIGDAGVPESERNTAIGPQLGRLVALLNRACNPGKCQDEPTTTELFELERAYRAVRFNLTMSTSTGTMLTIKEMKANLSTAVSILDGLADHLYLPCHLDATDGAFRSVLALVGDDLMAAGVDLTEAAEIAEAWQVIFSWLAYDASAAVAMTSIPDDLCGAAATLRPVPRDMPRFSLR</sequence>
<name>A0A8J3VH09_9ACTN</name>
<evidence type="ECO:0000256" key="1">
    <source>
        <dbReference type="SAM" id="MobiDB-lite"/>
    </source>
</evidence>
<gene>
    <name evidence="2" type="ORF">Rhe02_49910</name>
</gene>
<evidence type="ECO:0000313" key="3">
    <source>
        <dbReference type="Proteomes" id="UP000612899"/>
    </source>
</evidence>